<accession>A0A319CTZ9</accession>
<keyword evidence="1" id="KW-1133">Transmembrane helix</keyword>
<feature type="transmembrane region" description="Helical" evidence="1">
    <location>
        <begin position="49"/>
        <end position="67"/>
    </location>
</feature>
<keyword evidence="4" id="KW-1185">Reference proteome</keyword>
<evidence type="ECO:0000256" key="1">
    <source>
        <dbReference type="SAM" id="Phobius"/>
    </source>
</evidence>
<feature type="transmembrane region" description="Helical" evidence="1">
    <location>
        <begin position="235"/>
        <end position="255"/>
    </location>
</feature>
<sequence length="350" mass="38130">MAAPYAITPTDRSGAIVISATLFMSWMVLVGLIRVYMRVAINGPAGMDDVAAWVGGIIGVIQVGMIMDSVSHGLGKTHPEDAASAMKALYTADLLFLAGHCAAKMSICLLLKRLGRAQAYLRLCVVLLGVIALWGIVSTLATAMRCNPSHPWEFDQCNFFVTGWRAITAFDVITEAFLVGLSIRLVWGIQMHRSQKAAVVFAFGIRILIIILILLRQSYLNRLASHNAFLDLSSILVVTEILLHCSLMAATVPCLKPFVIAFNTGWGQGTHKDGSHYLRTGTSGGTQSLTQSQSHLKSADDEATILAADADLASWEAEEREAALVIHETREWNVRTEYIEMEDVGRQRGG</sequence>
<evidence type="ECO:0000259" key="2">
    <source>
        <dbReference type="Pfam" id="PF20684"/>
    </source>
</evidence>
<keyword evidence="1" id="KW-0472">Membrane</keyword>
<dbReference type="EMBL" id="KZ826072">
    <property type="protein sequence ID" value="PYH88706.1"/>
    <property type="molecule type" value="Genomic_DNA"/>
</dbReference>
<dbReference type="AlphaFoldDB" id="A0A319CTZ9"/>
<dbReference type="VEuPathDB" id="FungiDB:BO71DRAFT_445067"/>
<dbReference type="Proteomes" id="UP000247810">
    <property type="component" value="Unassembled WGS sequence"/>
</dbReference>
<name>A0A319CTZ9_9EURO</name>
<dbReference type="InterPro" id="IPR049326">
    <property type="entry name" value="Rhodopsin_dom_fungi"/>
</dbReference>
<feature type="transmembrane region" description="Helical" evidence="1">
    <location>
        <begin position="164"/>
        <end position="186"/>
    </location>
</feature>
<dbReference type="PANTHER" id="PTHR39614:SF2">
    <property type="entry name" value="INTEGRAL MEMBRANE PROTEIN"/>
    <property type="match status" value="1"/>
</dbReference>
<gene>
    <name evidence="3" type="ORF">BO71DRAFT_445067</name>
</gene>
<proteinExistence type="predicted"/>
<evidence type="ECO:0000313" key="4">
    <source>
        <dbReference type="Proteomes" id="UP000247810"/>
    </source>
</evidence>
<dbReference type="OrthoDB" id="3918601at2759"/>
<feature type="transmembrane region" description="Helical" evidence="1">
    <location>
        <begin position="15"/>
        <end position="37"/>
    </location>
</feature>
<keyword evidence="1" id="KW-0812">Transmembrane</keyword>
<feature type="transmembrane region" description="Helical" evidence="1">
    <location>
        <begin position="123"/>
        <end position="144"/>
    </location>
</feature>
<evidence type="ECO:0000313" key="3">
    <source>
        <dbReference type="EMBL" id="PYH88706.1"/>
    </source>
</evidence>
<dbReference type="Pfam" id="PF20684">
    <property type="entry name" value="Fung_rhodopsin"/>
    <property type="match status" value="1"/>
</dbReference>
<reference evidence="3 4" key="1">
    <citation type="submission" date="2018-02" db="EMBL/GenBank/DDBJ databases">
        <title>The genomes of Aspergillus section Nigri reveals drivers in fungal speciation.</title>
        <authorList>
            <consortium name="DOE Joint Genome Institute"/>
            <person name="Vesth T.C."/>
            <person name="Nybo J."/>
            <person name="Theobald S."/>
            <person name="Brandl J."/>
            <person name="Frisvad J.C."/>
            <person name="Nielsen K.F."/>
            <person name="Lyhne E.K."/>
            <person name="Kogle M.E."/>
            <person name="Kuo A."/>
            <person name="Riley R."/>
            <person name="Clum A."/>
            <person name="Nolan M."/>
            <person name="Lipzen A."/>
            <person name="Salamov A."/>
            <person name="Henrissat B."/>
            <person name="Wiebenga A."/>
            <person name="De vries R.P."/>
            <person name="Grigoriev I.V."/>
            <person name="Mortensen U.H."/>
            <person name="Andersen M.R."/>
            <person name="Baker S.E."/>
        </authorList>
    </citation>
    <scope>NUCLEOTIDE SEQUENCE [LARGE SCALE GENOMIC DNA]</scope>
    <source>
        <strain evidence="3 4">CBS 707.79</strain>
    </source>
</reference>
<protein>
    <recommendedName>
        <fullName evidence="2">Rhodopsin domain-containing protein</fullName>
    </recommendedName>
</protein>
<feature type="transmembrane region" description="Helical" evidence="1">
    <location>
        <begin position="198"/>
        <end position="215"/>
    </location>
</feature>
<feature type="transmembrane region" description="Helical" evidence="1">
    <location>
        <begin position="87"/>
        <end position="111"/>
    </location>
</feature>
<organism evidence="3 4">
    <name type="scientific">Aspergillus ellipticus CBS 707.79</name>
    <dbReference type="NCBI Taxonomy" id="1448320"/>
    <lineage>
        <taxon>Eukaryota</taxon>
        <taxon>Fungi</taxon>
        <taxon>Dikarya</taxon>
        <taxon>Ascomycota</taxon>
        <taxon>Pezizomycotina</taxon>
        <taxon>Eurotiomycetes</taxon>
        <taxon>Eurotiomycetidae</taxon>
        <taxon>Eurotiales</taxon>
        <taxon>Aspergillaceae</taxon>
        <taxon>Aspergillus</taxon>
        <taxon>Aspergillus subgen. Circumdati</taxon>
    </lineage>
</organism>
<dbReference type="PANTHER" id="PTHR39614">
    <property type="entry name" value="INTEGRAL MEMBRANE PROTEIN"/>
    <property type="match status" value="1"/>
</dbReference>
<feature type="domain" description="Rhodopsin" evidence="2">
    <location>
        <begin position="33"/>
        <end position="259"/>
    </location>
</feature>